<evidence type="ECO:0000259" key="2">
    <source>
        <dbReference type="PROSITE" id="PS50853"/>
    </source>
</evidence>
<feature type="compositionally biased region" description="Basic and acidic residues" evidence="1">
    <location>
        <begin position="423"/>
        <end position="434"/>
    </location>
</feature>
<dbReference type="PROSITE" id="PS50853">
    <property type="entry name" value="FN3"/>
    <property type="match status" value="1"/>
</dbReference>
<feature type="region of interest" description="Disordered" evidence="1">
    <location>
        <begin position="201"/>
        <end position="235"/>
    </location>
</feature>
<evidence type="ECO:0000256" key="1">
    <source>
        <dbReference type="SAM" id="MobiDB-lite"/>
    </source>
</evidence>
<dbReference type="Pfam" id="PF23376">
    <property type="entry name" value="Fn3_VIN3"/>
    <property type="match status" value="1"/>
</dbReference>
<evidence type="ECO:0000313" key="4">
    <source>
        <dbReference type="Proteomes" id="UP001177140"/>
    </source>
</evidence>
<dbReference type="InterPro" id="IPR044514">
    <property type="entry name" value="VIN3-like"/>
</dbReference>
<dbReference type="InterPro" id="IPR058585">
    <property type="entry name" value="Fn3_VIN3"/>
</dbReference>
<protein>
    <recommendedName>
        <fullName evidence="2">Fibronectin type-III domain-containing protein</fullName>
    </recommendedName>
</protein>
<dbReference type="GO" id="GO:0040029">
    <property type="term" value="P:epigenetic regulation of gene expression"/>
    <property type="evidence" value="ECO:0007669"/>
    <property type="project" value="InterPro"/>
</dbReference>
<comment type="caution">
    <text evidence="3">The sequence shown here is derived from an EMBL/GenBank/DDBJ whole genome shotgun (WGS) entry which is preliminary data.</text>
</comment>
<evidence type="ECO:0000313" key="3">
    <source>
        <dbReference type="EMBL" id="MCL7050398.1"/>
    </source>
</evidence>
<dbReference type="EMBL" id="JAJJMA010327427">
    <property type="protein sequence ID" value="MCL7050398.1"/>
    <property type="molecule type" value="Genomic_DNA"/>
</dbReference>
<organism evidence="3 4">
    <name type="scientific">Papaver nudicaule</name>
    <name type="common">Iceland poppy</name>
    <dbReference type="NCBI Taxonomy" id="74823"/>
    <lineage>
        <taxon>Eukaryota</taxon>
        <taxon>Viridiplantae</taxon>
        <taxon>Streptophyta</taxon>
        <taxon>Embryophyta</taxon>
        <taxon>Tracheophyta</taxon>
        <taxon>Spermatophyta</taxon>
        <taxon>Magnoliopsida</taxon>
        <taxon>Ranunculales</taxon>
        <taxon>Papaveraceae</taxon>
        <taxon>Papaveroideae</taxon>
        <taxon>Papaver</taxon>
    </lineage>
</organism>
<feature type="region of interest" description="Disordered" evidence="1">
    <location>
        <begin position="386"/>
        <end position="436"/>
    </location>
</feature>
<dbReference type="PANTHER" id="PTHR46286:SF2">
    <property type="entry name" value="VIN3-LIKE PROTEIN 2"/>
    <property type="match status" value="1"/>
</dbReference>
<feature type="domain" description="Fibronectin type-III" evidence="2">
    <location>
        <begin position="106"/>
        <end position="201"/>
    </location>
</feature>
<dbReference type="InterPro" id="IPR056990">
    <property type="entry name" value="VIN3-like_C"/>
</dbReference>
<feature type="region of interest" description="Disordered" evidence="1">
    <location>
        <begin position="248"/>
        <end position="293"/>
    </location>
</feature>
<dbReference type="GO" id="GO:0010048">
    <property type="term" value="P:vernalization response"/>
    <property type="evidence" value="ECO:0007669"/>
    <property type="project" value="InterPro"/>
</dbReference>
<dbReference type="AlphaFoldDB" id="A0AA42B3S6"/>
<name>A0AA42B3S6_PAPNU</name>
<dbReference type="Pfam" id="PF23380">
    <property type="entry name" value="VIN3_C"/>
    <property type="match status" value="1"/>
</dbReference>
<accession>A0AA42B3S6</accession>
<gene>
    <name evidence="3" type="ORF">MKW94_014413</name>
</gene>
<sequence length="523" mass="57761">MAAKDTRRVDTLCYRISLSQKLLHGTQKYQKLHEIVCTAAEKLEAEVGPLAGLPIKMARGIVNRLSSGPEVQKMCASAVELLDSGLVHCSLSPALAHKLQECSFKSSRVIRFENVLSTSLIVVFSAQDASSEELLRFNLWHRKADSIDYPVEPTCTLVKPKTRFSVLDLSPATKYMFKLVSFFNNKELGTSEISVVTTNGERSITKSSVEERSQSPTTNSSILSNPSSDGDESNNVTLYRDQIENPTANYFDFGRKPDMNNSGKLSEVANKDTDDSQNTSTGTEKETTAGDSAYVLDEGASGEIISVPDTEMVESQRDPRISTTAYEVSDVLIIPEHQQLEVELADKIITDNGSSSPITKSLEVIPIEGRGSDAVPITPLKLEIVKEGPGRSSRPKPVNDELENRAGVPEETQAGSSSKKSGSRWDQECPRDGSSEGDLEYCVKVMRKLEYEGHIEKNFRVKFLSWYSLRATPRERKVVKVFLDTFVDDPACLAGQLVDTFSEGISNKRPPMAPTGFCMRLWH</sequence>
<keyword evidence="4" id="KW-1185">Reference proteome</keyword>
<reference evidence="3" key="1">
    <citation type="submission" date="2022-03" db="EMBL/GenBank/DDBJ databases">
        <title>A functionally conserved STORR gene fusion in Papaver species that diverged 16.8 million years ago.</title>
        <authorList>
            <person name="Catania T."/>
        </authorList>
    </citation>
    <scope>NUCLEOTIDE SEQUENCE</scope>
    <source>
        <strain evidence="3">S-191538</strain>
    </source>
</reference>
<dbReference type="InterPro" id="IPR003961">
    <property type="entry name" value="FN3_dom"/>
</dbReference>
<dbReference type="InterPro" id="IPR036116">
    <property type="entry name" value="FN3_sf"/>
</dbReference>
<dbReference type="Proteomes" id="UP001177140">
    <property type="component" value="Unassembled WGS sequence"/>
</dbReference>
<proteinExistence type="predicted"/>
<feature type="compositionally biased region" description="Polar residues" evidence="1">
    <location>
        <begin position="214"/>
        <end position="235"/>
    </location>
</feature>
<dbReference type="SUPFAM" id="SSF49265">
    <property type="entry name" value="Fibronectin type III"/>
    <property type="match status" value="1"/>
</dbReference>
<dbReference type="PANTHER" id="PTHR46286">
    <property type="entry name" value="VIN3-LIKE PROTEIN 2-RELATED"/>
    <property type="match status" value="1"/>
</dbReference>